<keyword evidence="3" id="KW-1185">Reference proteome</keyword>
<proteinExistence type="inferred from homology"/>
<evidence type="ECO:0000313" key="3">
    <source>
        <dbReference type="Proteomes" id="UP001239782"/>
    </source>
</evidence>
<protein>
    <recommendedName>
        <fullName evidence="1">Protein Smg homolog</fullName>
    </recommendedName>
</protein>
<gene>
    <name evidence="1" type="primary">smg</name>
    <name evidence="2" type="ORF">Q9312_12295</name>
</gene>
<reference evidence="2 3" key="1">
    <citation type="submission" date="2023-08" db="EMBL/GenBank/DDBJ databases">
        <title>Pleionea litopenaei sp. nov., isolated from stomach of juvenile Litopenaeus vannamei.</title>
        <authorList>
            <person name="Rho A.M."/>
            <person name="Hwang C.Y."/>
        </authorList>
    </citation>
    <scope>NUCLEOTIDE SEQUENCE [LARGE SCALE GENOMIC DNA]</scope>
    <source>
        <strain evidence="2 3">HL-JVS1</strain>
    </source>
</reference>
<dbReference type="HAMAP" id="MF_00598">
    <property type="entry name" value="Smg"/>
    <property type="match status" value="1"/>
</dbReference>
<accession>A0AA51RQW2</accession>
<dbReference type="EMBL" id="CP133548">
    <property type="protein sequence ID" value="WMS85998.1"/>
    <property type="molecule type" value="Genomic_DNA"/>
</dbReference>
<sequence>MKNDVLDVLMYIFERFQDQEYVVIEEASKLADELTEVGFSDVEIDSALQWIDGLVELRENSGPAAGDESKAVFTNRLYTDAECDVLNLAARGYLYHLESLGVLDSESREAVIERLLALEIHDVDLEQLKWVTMMVLFNLPGRESACAWFENLDYHIH</sequence>
<dbReference type="Pfam" id="PF04361">
    <property type="entry name" value="DUF494"/>
    <property type="match status" value="1"/>
</dbReference>
<organism evidence="2 3">
    <name type="scientific">Pleionea litopenaei</name>
    <dbReference type="NCBI Taxonomy" id="3070815"/>
    <lineage>
        <taxon>Bacteria</taxon>
        <taxon>Pseudomonadati</taxon>
        <taxon>Pseudomonadota</taxon>
        <taxon>Gammaproteobacteria</taxon>
        <taxon>Oceanospirillales</taxon>
        <taxon>Pleioneaceae</taxon>
        <taxon>Pleionea</taxon>
    </lineage>
</organism>
<dbReference type="PANTHER" id="PTHR38692">
    <property type="entry name" value="PROTEIN SMG"/>
    <property type="match status" value="1"/>
</dbReference>
<dbReference type="AlphaFoldDB" id="A0AA51RQW2"/>
<dbReference type="InterPro" id="IPR007456">
    <property type="entry name" value="Smg"/>
</dbReference>
<dbReference type="KEGG" id="plei:Q9312_12295"/>
<dbReference type="RefSeq" id="WP_309201150.1">
    <property type="nucleotide sequence ID" value="NZ_CP133548.1"/>
</dbReference>
<dbReference type="Proteomes" id="UP001239782">
    <property type="component" value="Chromosome"/>
</dbReference>
<dbReference type="PANTHER" id="PTHR38692:SF1">
    <property type="entry name" value="PROTEIN SMG"/>
    <property type="match status" value="1"/>
</dbReference>
<evidence type="ECO:0000256" key="1">
    <source>
        <dbReference type="HAMAP-Rule" id="MF_00598"/>
    </source>
</evidence>
<evidence type="ECO:0000313" key="2">
    <source>
        <dbReference type="EMBL" id="WMS85998.1"/>
    </source>
</evidence>
<comment type="similarity">
    <text evidence="1">Belongs to the Smg family.</text>
</comment>
<name>A0AA51RQW2_9GAMM</name>